<dbReference type="AlphaFoldDB" id="A0A9N9BMU4"/>
<reference evidence="1" key="1">
    <citation type="submission" date="2021-06" db="EMBL/GenBank/DDBJ databases">
        <authorList>
            <person name="Kallberg Y."/>
            <person name="Tangrot J."/>
            <person name="Rosling A."/>
        </authorList>
    </citation>
    <scope>NUCLEOTIDE SEQUENCE</scope>
    <source>
        <strain evidence="1">FL966</strain>
    </source>
</reference>
<evidence type="ECO:0000313" key="1">
    <source>
        <dbReference type="EMBL" id="CAG8573553.1"/>
    </source>
</evidence>
<accession>A0A9N9BMU4</accession>
<evidence type="ECO:0000313" key="2">
    <source>
        <dbReference type="Proteomes" id="UP000789759"/>
    </source>
</evidence>
<comment type="caution">
    <text evidence="1">The sequence shown here is derived from an EMBL/GenBank/DDBJ whole genome shotgun (WGS) entry which is preliminary data.</text>
</comment>
<proteinExistence type="predicted"/>
<gene>
    <name evidence="1" type="ORF">CPELLU_LOCUS5766</name>
</gene>
<dbReference type="EMBL" id="CAJVQA010003387">
    <property type="protein sequence ID" value="CAG8573553.1"/>
    <property type="molecule type" value="Genomic_DNA"/>
</dbReference>
<sequence length="136" mass="15886">MLPIAVDSLSFLDTSKDNLNDDWELFVNNIRNATSEAIKVQYANLDYKNESDQDEQIDNRILEIQQGMNIVRDKIKGEYNDFDILHAKMRNEVTNLLEEINTENTKLNVRLWGTTAYEIGVKEVPYSWKNRIKFLG</sequence>
<dbReference type="Proteomes" id="UP000789759">
    <property type="component" value="Unassembled WGS sequence"/>
</dbReference>
<name>A0A9N9BMU4_9GLOM</name>
<protein>
    <submittedName>
        <fullName evidence="1">2972_t:CDS:1</fullName>
    </submittedName>
</protein>
<keyword evidence="2" id="KW-1185">Reference proteome</keyword>
<dbReference type="OrthoDB" id="2478102at2759"/>
<organism evidence="1 2">
    <name type="scientific">Cetraspora pellucida</name>
    <dbReference type="NCBI Taxonomy" id="1433469"/>
    <lineage>
        <taxon>Eukaryota</taxon>
        <taxon>Fungi</taxon>
        <taxon>Fungi incertae sedis</taxon>
        <taxon>Mucoromycota</taxon>
        <taxon>Glomeromycotina</taxon>
        <taxon>Glomeromycetes</taxon>
        <taxon>Diversisporales</taxon>
        <taxon>Gigasporaceae</taxon>
        <taxon>Cetraspora</taxon>
    </lineage>
</organism>